<evidence type="ECO:0000256" key="25">
    <source>
        <dbReference type="SAM" id="Phobius"/>
    </source>
</evidence>
<dbReference type="STRING" id="595528.A0A0D2WQP0"/>
<keyword evidence="6" id="KW-1003">Cell membrane</keyword>
<dbReference type="InterPro" id="IPR034300">
    <property type="entry name" value="PNTB-like"/>
</dbReference>
<feature type="transmembrane region" description="Helical" evidence="25">
    <location>
        <begin position="729"/>
        <end position="748"/>
    </location>
</feature>
<dbReference type="GO" id="GO:0050661">
    <property type="term" value="F:NADP binding"/>
    <property type="evidence" value="ECO:0007669"/>
    <property type="project" value="TreeGrafter"/>
</dbReference>
<keyword evidence="9" id="KW-0547">Nucleotide-binding</keyword>
<keyword evidence="10" id="KW-0999">Mitochondrion inner membrane</keyword>
<dbReference type="NCBIfam" id="NF006942">
    <property type="entry name" value="PRK09424.1"/>
    <property type="match status" value="1"/>
</dbReference>
<sequence length="1181" mass="121013">MLRAGTIVAAARFYASPVGRVAVVAAISAGSAAAHRSAPSRSLSLASSPLQSLLHTTTTQRQPMRTRHRVHDQLGLFAARRFMSASAAAIAQATPPPPSSSAAPASDTAGVPFSSLTVGAPREIFNGGSERRVALTPDNTRALVKEGFKVVVESGAGLGAKFSDAEYVAAGAQIVSTPAEAFAADIVLKVRAPELNPTLGKHESELVRAGATVISFLYPAKNKALLDTLAKRKANVFAMDCIPRLSRSQVFDALSSMANISGYKAVIMAAEHFPRYFAGQMTAAGRVPPAKVLIIGAGVAGLQAAVTARNMGAIVRAFDTRPAVREQVESLGAEFLEISVKENGEGTGGYGKEMSKEFHDAEIALFTKQLKEVDIVITTALIPGKPAPRLITKAMIENMKAGSVVIDLAAEAGGNIETTRPGELYVHHGVTHVGYTDLPSRLPTVSSTLYSNNVVKFLLSMGTKDKKFRIDLADEVVRGAIVLREGELLWPPPPLAVTAKPAAAASAAGAPAASANAAAATAAPAAKPAASKKPATGGHGHSAASSGPATFADTAKDVALTSTGITTLLALGATAPASLLPVVTTFSLAGIVGYKAIWGVTPALHSPLMSITNAVSGIVGLGGLHLMSSGYAPDGAAAGLAAGAVFISSINVFGGFLITQRMLDMFRRQDDPPSHNYLYAAPAIAFPALFLGASSFGYVNVPAMGYLASALCCIAALSALSSQESARTGIVLGQVGVAIGTASFVGALSPSTEALVQMAATAGAGGLIGVAIARKVAITELPQLVAAFHSFSGLAAVLVSVASYLHTSQGAIGAAHGAAAAAAASSAHELSAISSSSIYLATVIGGITFTGSLAAFGKLQGLLASAPLLLPGRNAINLAMAAATSYGMYEFIQNPSLAVLGLATTASFALGAHLTLAIGGADMPIVITVLNSYSGWALCAEGFLLGNDLLTIVGALVGSSGAILSYIMCVAMNRSLPNVIFGGFGTQSNAGAAASAQKVTGTHTEVNVDEAVEIITQSKSVVIVPGYGMAVAKAQYAIAEMTNMLLKNGIKVRFSIHPVAGRMPGQLNVLLAEARVGYEHVFEMDELNPEMPETDLCLVIGANDTINSAAQEDPNSLIAGMPVIEVWKARQVIVMKRSLAGGYADIPNPVFYKPNTSMLFGDAKKTCEALQAKVASHFASK</sequence>
<feature type="transmembrane region" description="Helical" evidence="25">
    <location>
        <begin position="754"/>
        <end position="772"/>
    </location>
</feature>
<dbReference type="InParanoid" id="A0A0D2WQP0"/>
<dbReference type="InterPro" id="IPR007886">
    <property type="entry name" value="AlaDH/PNT_N"/>
</dbReference>
<evidence type="ECO:0000256" key="5">
    <source>
        <dbReference type="ARBA" id="ARBA00012943"/>
    </source>
</evidence>
<dbReference type="Pfam" id="PF02233">
    <property type="entry name" value="PNTB"/>
    <property type="match status" value="1"/>
</dbReference>
<dbReference type="InterPro" id="IPR024605">
    <property type="entry name" value="NADP_transhyd_a_C"/>
</dbReference>
<evidence type="ECO:0000256" key="14">
    <source>
        <dbReference type="ARBA" id="ARBA00022989"/>
    </source>
</evidence>
<dbReference type="PANTHER" id="PTHR10160:SF19">
    <property type="entry name" value="PROTON-TRANSLOCATING NAD(P)(+) TRANSHYDROGENASE"/>
    <property type="match status" value="1"/>
</dbReference>
<evidence type="ECO:0000256" key="9">
    <source>
        <dbReference type="ARBA" id="ARBA00022741"/>
    </source>
</evidence>
<evidence type="ECO:0000256" key="20">
    <source>
        <dbReference type="ARBA" id="ARBA00054910"/>
    </source>
</evidence>
<dbReference type="FunFam" id="3.40.50.720:FF:000028">
    <property type="entry name" value="NAD(P) transhydrogenase subunit alpha"/>
    <property type="match status" value="1"/>
</dbReference>
<comment type="similarity">
    <text evidence="3">In the N-terminal section; belongs to the AlaDH/PNT family.</text>
</comment>
<feature type="transmembrane region" description="Helical" evidence="25">
    <location>
        <begin position="925"/>
        <end position="944"/>
    </location>
</feature>
<feature type="transmembrane region" description="Helical" evidence="25">
    <location>
        <begin position="604"/>
        <end position="624"/>
    </location>
</feature>
<evidence type="ECO:0000256" key="11">
    <source>
        <dbReference type="ARBA" id="ARBA00022857"/>
    </source>
</evidence>
<dbReference type="EMBL" id="KE346365">
    <property type="protein sequence ID" value="KJE93318.1"/>
    <property type="molecule type" value="Genomic_DNA"/>
</dbReference>
<gene>
    <name evidence="28" type="ORF">CAOG_004124</name>
</gene>
<evidence type="ECO:0000256" key="10">
    <source>
        <dbReference type="ARBA" id="ARBA00022792"/>
    </source>
</evidence>
<dbReference type="InterPro" id="IPR026255">
    <property type="entry name" value="NADP_transhyd_a"/>
</dbReference>
<dbReference type="InterPro" id="IPR007698">
    <property type="entry name" value="AlaDH/PNT_NAD(H)-bd"/>
</dbReference>
<dbReference type="AlphaFoldDB" id="A0A0D2WQP0"/>
<evidence type="ECO:0000256" key="1">
    <source>
        <dbReference type="ARBA" id="ARBA00004292"/>
    </source>
</evidence>
<dbReference type="GO" id="GO:0005886">
    <property type="term" value="C:plasma membrane"/>
    <property type="evidence" value="ECO:0007669"/>
    <property type="project" value="UniProtKB-SubCell"/>
</dbReference>
<evidence type="ECO:0000256" key="4">
    <source>
        <dbReference type="ARBA" id="ARBA00011738"/>
    </source>
</evidence>
<dbReference type="EC" id="7.1.1.1" evidence="5"/>
<evidence type="ECO:0000256" key="2">
    <source>
        <dbReference type="ARBA" id="ARBA00004429"/>
    </source>
</evidence>
<dbReference type="InterPro" id="IPR029035">
    <property type="entry name" value="DHS-like_NAD/FAD-binding_dom"/>
</dbReference>
<reference evidence="29" key="1">
    <citation type="submission" date="2011-02" db="EMBL/GenBank/DDBJ databases">
        <title>The Genome Sequence of Capsaspora owczarzaki ATCC 30864.</title>
        <authorList>
            <person name="Russ C."/>
            <person name="Cuomo C."/>
            <person name="Burger G."/>
            <person name="Gray M.W."/>
            <person name="Holland P.W.H."/>
            <person name="King N."/>
            <person name="Lang F.B.F."/>
            <person name="Roger A.J."/>
            <person name="Ruiz-Trillo I."/>
            <person name="Young S.K."/>
            <person name="Zeng Q."/>
            <person name="Gargeya S."/>
            <person name="Alvarado L."/>
            <person name="Berlin A."/>
            <person name="Chapman S.B."/>
            <person name="Chen Z."/>
            <person name="Freedman E."/>
            <person name="Gellesch M."/>
            <person name="Goldberg J."/>
            <person name="Griggs A."/>
            <person name="Gujja S."/>
            <person name="Heilman E."/>
            <person name="Heiman D."/>
            <person name="Howarth C."/>
            <person name="Mehta T."/>
            <person name="Neiman D."/>
            <person name="Pearson M."/>
            <person name="Roberts A."/>
            <person name="Saif S."/>
            <person name="Shea T."/>
            <person name="Shenoy N."/>
            <person name="Sisk P."/>
            <person name="Stolte C."/>
            <person name="Sykes S."/>
            <person name="White J."/>
            <person name="Yandava C."/>
            <person name="Haas B."/>
            <person name="Nusbaum C."/>
            <person name="Birren B."/>
        </authorList>
    </citation>
    <scope>NUCLEOTIDE SEQUENCE</scope>
    <source>
        <strain evidence="29">ATCC 30864</strain>
    </source>
</reference>
<dbReference type="Gene3D" id="3.40.50.720">
    <property type="entry name" value="NAD(P)-binding Rossmann-like Domain"/>
    <property type="match status" value="2"/>
</dbReference>
<evidence type="ECO:0000256" key="13">
    <source>
        <dbReference type="ARBA" id="ARBA00022967"/>
    </source>
</evidence>
<feature type="transmembrane region" description="Helical" evidence="25">
    <location>
        <begin position="895"/>
        <end position="918"/>
    </location>
</feature>
<feature type="transmembrane region" description="Helical" evidence="25">
    <location>
        <begin position="678"/>
        <end position="698"/>
    </location>
</feature>
<dbReference type="CDD" id="cd05304">
    <property type="entry name" value="Rubrum_tdh"/>
    <property type="match status" value="1"/>
</dbReference>
<dbReference type="PANTHER" id="PTHR10160">
    <property type="entry name" value="NAD(P) TRANSHYDROGENASE"/>
    <property type="match status" value="1"/>
</dbReference>
<keyword evidence="18 25" id="KW-0472">Membrane</keyword>
<comment type="similarity">
    <text evidence="21">In the C-terminal section; belongs to the PNT beta subunit family.</text>
</comment>
<evidence type="ECO:0000256" key="18">
    <source>
        <dbReference type="ARBA" id="ARBA00023136"/>
    </source>
</evidence>
<evidence type="ECO:0000313" key="29">
    <source>
        <dbReference type="Proteomes" id="UP000008743"/>
    </source>
</evidence>
<dbReference type="Pfam" id="PF01262">
    <property type="entry name" value="AlaDh_PNT_C"/>
    <property type="match status" value="1"/>
</dbReference>
<keyword evidence="15" id="KW-0007">Acetylation</keyword>
<dbReference type="SUPFAM" id="SSF51735">
    <property type="entry name" value="NAD(P)-binding Rossmann-fold domains"/>
    <property type="match status" value="1"/>
</dbReference>
<dbReference type="Gene3D" id="3.40.50.1220">
    <property type="entry name" value="TPP-binding domain"/>
    <property type="match status" value="1"/>
</dbReference>
<dbReference type="FunFam" id="3.40.50.1220:FF:000002">
    <property type="entry name" value="NAD(P) transhydrogenase subunit beta"/>
    <property type="match status" value="1"/>
</dbReference>
<evidence type="ECO:0000256" key="24">
    <source>
        <dbReference type="SAM" id="MobiDB-lite"/>
    </source>
</evidence>
<evidence type="ECO:0000256" key="3">
    <source>
        <dbReference type="ARBA" id="ARBA00005624"/>
    </source>
</evidence>
<proteinExistence type="inferred from homology"/>
<comment type="function">
    <text evidence="20">The transhydrogenation between NADH and NADP is coupled to respiration and ATP hydrolysis and functions as a proton pump across the membrane. May play a role in reactive oxygen species (ROS) detoxification in the adrenal gland.</text>
</comment>
<evidence type="ECO:0000256" key="7">
    <source>
        <dbReference type="ARBA" id="ARBA00022519"/>
    </source>
</evidence>
<comment type="catalytic activity">
    <reaction evidence="19">
        <text>NAD(+) + NADPH + H(+)(in) = NADH + NADP(+) + H(+)(out)</text>
        <dbReference type="Rhea" id="RHEA:47992"/>
        <dbReference type="ChEBI" id="CHEBI:15378"/>
        <dbReference type="ChEBI" id="CHEBI:57540"/>
        <dbReference type="ChEBI" id="CHEBI:57783"/>
        <dbReference type="ChEBI" id="CHEBI:57945"/>
        <dbReference type="ChEBI" id="CHEBI:58349"/>
        <dbReference type="EC" id="7.1.1.1"/>
    </reaction>
</comment>
<protein>
    <recommendedName>
        <fullName evidence="22">NAD(P) transhydrogenase, mitochondrial</fullName>
        <ecNumber evidence="5">7.1.1.1</ecNumber>
    </recommendedName>
    <alternativeName>
        <fullName evidence="23">Nicotinamide nucleotide transhydrogenase</fullName>
    </alternativeName>
</protein>
<dbReference type="RefSeq" id="XP_004347949.2">
    <property type="nucleotide sequence ID" value="XM_004347899.2"/>
</dbReference>
<feature type="domain" description="Alanine dehydrogenase/pyridine nucleotide transhydrogenase N-terminal" evidence="27">
    <location>
        <begin position="119"/>
        <end position="261"/>
    </location>
</feature>
<evidence type="ECO:0000256" key="23">
    <source>
        <dbReference type="ARBA" id="ARBA00079255"/>
    </source>
</evidence>
<feature type="transmembrane region" description="Helical" evidence="25">
    <location>
        <begin position="950"/>
        <end position="971"/>
    </location>
</feature>
<feature type="transmembrane region" description="Helical" evidence="25">
    <location>
        <begin position="568"/>
        <end position="592"/>
    </location>
</feature>
<keyword evidence="13" id="KW-1278">Translocase</keyword>
<evidence type="ECO:0000313" key="28">
    <source>
        <dbReference type="EMBL" id="KJE93318.1"/>
    </source>
</evidence>
<accession>A0A0D2WQP0</accession>
<keyword evidence="7" id="KW-0997">Cell inner membrane</keyword>
<dbReference type="SUPFAM" id="SSF52467">
    <property type="entry name" value="DHS-like NAD/FAD-binding domain"/>
    <property type="match status" value="1"/>
</dbReference>
<evidence type="ECO:0000256" key="17">
    <source>
        <dbReference type="ARBA" id="ARBA00023128"/>
    </source>
</evidence>
<evidence type="ECO:0000256" key="6">
    <source>
        <dbReference type="ARBA" id="ARBA00022475"/>
    </source>
</evidence>
<comment type="subcellular location">
    <subcellularLocation>
        <location evidence="2">Cell inner membrane</location>
        <topology evidence="2">Multi-pass membrane protein</topology>
    </subcellularLocation>
    <subcellularLocation>
        <location evidence="1">Mitochondrion inner membrane</location>
        <topology evidence="1">Multi-pass membrane protein</topology>
        <orientation evidence="1">Matrix side</orientation>
    </subcellularLocation>
</comment>
<dbReference type="OrthoDB" id="37244at2759"/>
<dbReference type="GO" id="GO:0008750">
    <property type="term" value="F:proton-translocating NAD(P)+ transhydrogenase activity"/>
    <property type="evidence" value="ECO:0007669"/>
    <property type="project" value="UniProtKB-EC"/>
</dbReference>
<evidence type="ECO:0000256" key="16">
    <source>
        <dbReference type="ARBA" id="ARBA00023027"/>
    </source>
</evidence>
<dbReference type="Proteomes" id="UP000008743">
    <property type="component" value="Unassembled WGS sequence"/>
</dbReference>
<evidence type="ECO:0000256" key="21">
    <source>
        <dbReference type="ARBA" id="ARBA00061558"/>
    </source>
</evidence>
<keyword evidence="16" id="KW-0520">NAD</keyword>
<evidence type="ECO:0000256" key="15">
    <source>
        <dbReference type="ARBA" id="ARBA00022990"/>
    </source>
</evidence>
<name>A0A0D2WQP0_CAPO3</name>
<evidence type="ECO:0000256" key="22">
    <source>
        <dbReference type="ARBA" id="ARBA00074145"/>
    </source>
</evidence>
<feature type="transmembrane region" description="Helical" evidence="25">
    <location>
        <begin position="784"/>
        <end position="805"/>
    </location>
</feature>
<evidence type="ECO:0000259" key="27">
    <source>
        <dbReference type="SMART" id="SM01003"/>
    </source>
</evidence>
<feature type="transmembrane region" description="Helical" evidence="25">
    <location>
        <begin position="636"/>
        <end position="658"/>
    </location>
</feature>
<dbReference type="GO" id="GO:0006740">
    <property type="term" value="P:NADPH regeneration"/>
    <property type="evidence" value="ECO:0007669"/>
    <property type="project" value="TreeGrafter"/>
</dbReference>
<feature type="transmembrane region" description="Helical" evidence="25">
    <location>
        <begin position="704"/>
        <end position="722"/>
    </location>
</feature>
<keyword evidence="12" id="KW-0809">Transit peptide</keyword>
<keyword evidence="29" id="KW-1185">Reference proteome</keyword>
<organism evidence="28 29">
    <name type="scientific">Capsaspora owczarzaki (strain ATCC 30864)</name>
    <dbReference type="NCBI Taxonomy" id="595528"/>
    <lineage>
        <taxon>Eukaryota</taxon>
        <taxon>Filasterea</taxon>
        <taxon>Capsaspora</taxon>
    </lineage>
</organism>
<dbReference type="Pfam" id="PF12769">
    <property type="entry name" value="PNTB_4TM"/>
    <property type="match status" value="1"/>
</dbReference>
<comment type="subunit">
    <text evidence="4">Homodimer.</text>
</comment>
<keyword evidence="14 25" id="KW-1133">Transmembrane helix</keyword>
<evidence type="ECO:0000256" key="8">
    <source>
        <dbReference type="ARBA" id="ARBA00022692"/>
    </source>
</evidence>
<keyword evidence="17" id="KW-0496">Mitochondrion</keyword>
<feature type="region of interest" description="Disordered" evidence="24">
    <location>
        <begin position="529"/>
        <end position="548"/>
    </location>
</feature>
<feature type="domain" description="Alanine dehydrogenase/pyridine nucleotide transhydrogenase NAD(H)-binding" evidence="26">
    <location>
        <begin position="270"/>
        <end position="434"/>
    </location>
</feature>
<dbReference type="SUPFAM" id="SSF52283">
    <property type="entry name" value="Formate/glycerate dehydrogenase catalytic domain-like"/>
    <property type="match status" value="1"/>
</dbReference>
<evidence type="ECO:0000259" key="26">
    <source>
        <dbReference type="SMART" id="SM01002"/>
    </source>
</evidence>
<keyword evidence="8 25" id="KW-0812">Transmembrane</keyword>
<dbReference type="GO" id="GO:0005743">
    <property type="term" value="C:mitochondrial inner membrane"/>
    <property type="evidence" value="ECO:0007669"/>
    <property type="project" value="UniProtKB-SubCell"/>
</dbReference>
<dbReference type="SMART" id="SM01002">
    <property type="entry name" value="AlaDh_PNT_C"/>
    <property type="match status" value="1"/>
</dbReference>
<feature type="transmembrane region" description="Helical" evidence="25">
    <location>
        <begin position="838"/>
        <end position="856"/>
    </location>
</feature>
<evidence type="ECO:0000256" key="19">
    <source>
        <dbReference type="ARBA" id="ARBA00048202"/>
    </source>
</evidence>
<keyword evidence="11" id="KW-0521">NADP</keyword>
<dbReference type="PhylomeDB" id="A0A0D2WQP0"/>
<dbReference type="InterPro" id="IPR036291">
    <property type="entry name" value="NAD(P)-bd_dom_sf"/>
</dbReference>
<dbReference type="SMART" id="SM01003">
    <property type="entry name" value="AlaDh_PNT_N"/>
    <property type="match status" value="1"/>
</dbReference>
<feature type="region of interest" description="Disordered" evidence="24">
    <location>
        <begin position="89"/>
        <end position="108"/>
    </location>
</feature>
<dbReference type="NCBIfam" id="TIGR00561">
    <property type="entry name" value="pntA"/>
    <property type="match status" value="1"/>
</dbReference>
<dbReference type="eggNOG" id="ENOG502QQ0A">
    <property type="taxonomic scope" value="Eukaryota"/>
</dbReference>
<dbReference type="Pfam" id="PF05222">
    <property type="entry name" value="AlaDh_PNT_N"/>
    <property type="match status" value="1"/>
</dbReference>
<evidence type="ECO:0000256" key="12">
    <source>
        <dbReference type="ARBA" id="ARBA00022946"/>
    </source>
</evidence>